<dbReference type="InterPro" id="IPR057744">
    <property type="entry name" value="OTAase-like"/>
</dbReference>
<protein>
    <submittedName>
        <fullName evidence="2">Imidazolonepropionase</fullName>
    </submittedName>
</protein>
<dbReference type="InterPro" id="IPR011059">
    <property type="entry name" value="Metal-dep_hydrolase_composite"/>
</dbReference>
<dbReference type="Proteomes" id="UP000198508">
    <property type="component" value="Unassembled WGS sequence"/>
</dbReference>
<dbReference type="RefSeq" id="WP_092361377.1">
    <property type="nucleotide sequence ID" value="NZ_DAINWJ010000181.1"/>
</dbReference>
<gene>
    <name evidence="2" type="ORF">SAMN05216313_104136</name>
</gene>
<dbReference type="PANTHER" id="PTHR43135:SF3">
    <property type="entry name" value="ALPHA-D-RIBOSE 1-METHYLPHOSPHONATE 5-TRIPHOSPHATE DIPHOSPHATASE"/>
    <property type="match status" value="1"/>
</dbReference>
<dbReference type="GeneID" id="93276258"/>
<feature type="domain" description="Amidohydrolase-related" evidence="1">
    <location>
        <begin position="60"/>
        <end position="403"/>
    </location>
</feature>
<dbReference type="GO" id="GO:0016810">
    <property type="term" value="F:hydrolase activity, acting on carbon-nitrogen (but not peptide) bonds"/>
    <property type="evidence" value="ECO:0007669"/>
    <property type="project" value="InterPro"/>
</dbReference>
<dbReference type="SUPFAM" id="SSF51556">
    <property type="entry name" value="Metallo-dependent hydrolases"/>
    <property type="match status" value="1"/>
</dbReference>
<dbReference type="EMBL" id="FOIM01000004">
    <property type="protein sequence ID" value="SET30487.1"/>
    <property type="molecule type" value="Genomic_DNA"/>
</dbReference>
<reference evidence="3" key="1">
    <citation type="submission" date="2016-10" db="EMBL/GenBank/DDBJ databases">
        <authorList>
            <person name="Varghese N."/>
            <person name="Submissions S."/>
        </authorList>
    </citation>
    <scope>NUCLEOTIDE SEQUENCE [LARGE SCALE GENOMIC DNA]</scope>
    <source>
        <strain evidence="3">NLAE-zl-G277</strain>
    </source>
</reference>
<dbReference type="STRING" id="460384.SAMN05216313_104136"/>
<keyword evidence="3" id="KW-1185">Reference proteome</keyword>
<organism evidence="2 3">
    <name type="scientific">Enterocloster lavalensis</name>
    <dbReference type="NCBI Taxonomy" id="460384"/>
    <lineage>
        <taxon>Bacteria</taxon>
        <taxon>Bacillati</taxon>
        <taxon>Bacillota</taxon>
        <taxon>Clostridia</taxon>
        <taxon>Lachnospirales</taxon>
        <taxon>Lachnospiraceae</taxon>
        <taxon>Enterocloster</taxon>
    </lineage>
</organism>
<proteinExistence type="predicted"/>
<dbReference type="InterPro" id="IPR006680">
    <property type="entry name" value="Amidohydro-rel"/>
</dbReference>
<dbReference type="Gene3D" id="2.30.40.10">
    <property type="entry name" value="Urease, subunit C, domain 1"/>
    <property type="match status" value="1"/>
</dbReference>
<evidence type="ECO:0000313" key="3">
    <source>
        <dbReference type="Proteomes" id="UP000198508"/>
    </source>
</evidence>
<dbReference type="InterPro" id="IPR051781">
    <property type="entry name" value="Metallo-dep_Hydrolase"/>
</dbReference>
<dbReference type="SUPFAM" id="SSF51338">
    <property type="entry name" value="Composite domain of metallo-dependent hydrolases"/>
    <property type="match status" value="1"/>
</dbReference>
<name>A0A1I0DFW0_9FIRM</name>
<dbReference type="InterPro" id="IPR032466">
    <property type="entry name" value="Metal_Hydrolase"/>
</dbReference>
<dbReference type="PANTHER" id="PTHR43135">
    <property type="entry name" value="ALPHA-D-RIBOSE 1-METHYLPHOSPHONATE 5-TRIPHOSPHATE DIPHOSPHATASE"/>
    <property type="match status" value="1"/>
</dbReference>
<evidence type="ECO:0000313" key="2">
    <source>
        <dbReference type="EMBL" id="SET30487.1"/>
    </source>
</evidence>
<accession>A0A1I0DFW0</accession>
<sequence length="406" mass="44364">MKLIIARHLIPCTGGRAQVTETETGILIENGLIRRVDRLDAFEEERRGGKVEIIDAGDNYVLPGLIDAHLHLSFSSSAQPLDQLYGDDEATVLLRMVRAAQMELRSGVTTVRDSGSKGMSILQLRDFIRRGELEGPDILAAGMPLTITGGHCNFCGLECDSREEAVKAVRLLCKQGVDYIKVMVSGGNMTPGSDSLIDQYDLDTLKAIVYEAHQRGKKVSGHVHSVIGVENAVEAGFDTLEHCSFKTPEGADYREELAAKMREKHIAVNPAMGKAYVLPPEEAAPLPDKVAMWGAFQKSRFDTTEAMYRAGVEIIAGTDAGCKNTKFDEFYLTLNLLHEKVHMTKEDVLLSATARAAGVLGIGHLVGAVEAGRQADILFVKGNPLDNLLNLKQPEMVLKRGERVRL</sequence>
<evidence type="ECO:0000259" key="1">
    <source>
        <dbReference type="Pfam" id="PF01979"/>
    </source>
</evidence>
<dbReference type="CDD" id="cd01299">
    <property type="entry name" value="Met_dep_hydrolase_A"/>
    <property type="match status" value="1"/>
</dbReference>
<dbReference type="Pfam" id="PF01979">
    <property type="entry name" value="Amidohydro_1"/>
    <property type="match status" value="1"/>
</dbReference>
<dbReference type="AlphaFoldDB" id="A0A1I0DFW0"/>
<dbReference type="Gene3D" id="3.20.20.140">
    <property type="entry name" value="Metal-dependent hydrolases"/>
    <property type="match status" value="1"/>
</dbReference>